<evidence type="ECO:0000313" key="3">
    <source>
        <dbReference type="Proteomes" id="UP000515498"/>
    </source>
</evidence>
<dbReference type="InterPro" id="IPR050266">
    <property type="entry name" value="AB_hydrolase_sf"/>
</dbReference>
<dbReference type="SUPFAM" id="SSF53474">
    <property type="entry name" value="alpha/beta-Hydrolases"/>
    <property type="match status" value="1"/>
</dbReference>
<dbReference type="GO" id="GO:0016787">
    <property type="term" value="F:hydrolase activity"/>
    <property type="evidence" value="ECO:0007669"/>
    <property type="project" value="UniProtKB-KW"/>
</dbReference>
<organism evidence="2 3">
    <name type="scientific">Mycolicibacterium fluoranthenivorans</name>
    <dbReference type="NCBI Taxonomy" id="258505"/>
    <lineage>
        <taxon>Bacteria</taxon>
        <taxon>Bacillati</taxon>
        <taxon>Actinomycetota</taxon>
        <taxon>Actinomycetes</taxon>
        <taxon>Mycobacteriales</taxon>
        <taxon>Mycobacteriaceae</taxon>
        <taxon>Mycolicibacterium</taxon>
    </lineage>
</organism>
<dbReference type="EMBL" id="CP059894">
    <property type="protein sequence ID" value="QNJ93392.1"/>
    <property type="molecule type" value="Genomic_DNA"/>
</dbReference>
<dbReference type="InterPro" id="IPR000073">
    <property type="entry name" value="AB_hydrolase_1"/>
</dbReference>
<dbReference type="GO" id="GO:0016020">
    <property type="term" value="C:membrane"/>
    <property type="evidence" value="ECO:0007669"/>
    <property type="project" value="TreeGrafter"/>
</dbReference>
<dbReference type="PANTHER" id="PTHR43798:SF33">
    <property type="entry name" value="HYDROLASE, PUTATIVE (AFU_ORTHOLOGUE AFUA_2G14860)-RELATED"/>
    <property type="match status" value="1"/>
</dbReference>
<dbReference type="KEGG" id="mflu:HZU40_03285"/>
<dbReference type="Proteomes" id="UP000515498">
    <property type="component" value="Chromosome"/>
</dbReference>
<dbReference type="Gene3D" id="3.40.50.1820">
    <property type="entry name" value="alpha/beta hydrolase"/>
    <property type="match status" value="1"/>
</dbReference>
<evidence type="ECO:0000313" key="2">
    <source>
        <dbReference type="EMBL" id="QNJ93392.1"/>
    </source>
</evidence>
<dbReference type="AlphaFoldDB" id="A0A7G8PGC6"/>
<dbReference type="InterPro" id="IPR029058">
    <property type="entry name" value="AB_hydrolase_fold"/>
</dbReference>
<dbReference type="PANTHER" id="PTHR43798">
    <property type="entry name" value="MONOACYLGLYCEROL LIPASE"/>
    <property type="match status" value="1"/>
</dbReference>
<feature type="domain" description="AB hydrolase-1" evidence="1">
    <location>
        <begin position="59"/>
        <end position="296"/>
    </location>
</feature>
<proteinExistence type="predicted"/>
<gene>
    <name evidence="2" type="ORF">HZU40_03285</name>
</gene>
<dbReference type="Pfam" id="PF12697">
    <property type="entry name" value="Abhydrolase_6"/>
    <property type="match status" value="1"/>
</dbReference>
<accession>A0A7G8PGC6</accession>
<evidence type="ECO:0000259" key="1">
    <source>
        <dbReference type="Pfam" id="PF12697"/>
    </source>
</evidence>
<keyword evidence="2" id="KW-0378">Hydrolase</keyword>
<name>A0A7G8PGC6_9MYCO</name>
<sequence>MGFAQLRRRFGRHMPDAPTSPPWFSDALSHRPRHHTVDIDGCEIHYRSWGDPNHPPLMLVHGGAAHSGWWDHIAPLLARQHHVLAIDLSGHGDSGHRQSYTLGGWAKEVLTVATSGKSDARPTIVGHSLGGWIAASVAMRFGDALNGIVVVDSPLHDSAPERRELRSRGNPGGYRTRKEIVARFRAVPEQDTTLAYVAAHIGAESVRKRDGRWFWKFDPAISARTQSIDVPAEHEELEYVFSSMFCRIAYFRCSDGLVSDAMSDQIRGLLQLRGPFVEIAHAGHHPMLDQPQALVACLRTLVEMWSIT</sequence>
<protein>
    <submittedName>
        <fullName evidence="2">Alpha/beta hydrolase</fullName>
    </submittedName>
</protein>
<reference evidence="2 3" key="1">
    <citation type="submission" date="2020-07" db="EMBL/GenBank/DDBJ databases">
        <title>Draft genome sequence of four isobutane-metabolizing strains capable of cometabolically degrading diverse ether contaminants.</title>
        <authorList>
            <person name="Chen W."/>
            <person name="Faulkner N."/>
            <person name="Smith C."/>
            <person name="Hyman M."/>
        </authorList>
    </citation>
    <scope>NUCLEOTIDE SEQUENCE [LARGE SCALE GENOMIC DNA]</scope>
    <source>
        <strain evidence="2 3">2A</strain>
    </source>
</reference>